<dbReference type="EMBL" id="JPKY01000229">
    <property type="protein sequence ID" value="KFH40338.1"/>
    <property type="molecule type" value="Genomic_DNA"/>
</dbReference>
<protein>
    <submittedName>
        <fullName evidence="1">Uncharacterized protein</fullName>
    </submittedName>
</protein>
<evidence type="ECO:0000313" key="2">
    <source>
        <dbReference type="Proteomes" id="UP000029964"/>
    </source>
</evidence>
<organism evidence="1 2">
    <name type="scientific">Hapsidospora chrysogenum (strain ATCC 11550 / CBS 779.69 / DSM 880 / IAM 14645 / JCM 23072 / IMI 49137)</name>
    <name type="common">Acremonium chrysogenum</name>
    <dbReference type="NCBI Taxonomy" id="857340"/>
    <lineage>
        <taxon>Eukaryota</taxon>
        <taxon>Fungi</taxon>
        <taxon>Dikarya</taxon>
        <taxon>Ascomycota</taxon>
        <taxon>Pezizomycotina</taxon>
        <taxon>Sordariomycetes</taxon>
        <taxon>Hypocreomycetidae</taxon>
        <taxon>Hypocreales</taxon>
        <taxon>Bionectriaceae</taxon>
        <taxon>Hapsidospora</taxon>
    </lineage>
</organism>
<dbReference type="Proteomes" id="UP000029964">
    <property type="component" value="Unassembled WGS sequence"/>
</dbReference>
<dbReference type="OrthoDB" id="5089423at2759"/>
<evidence type="ECO:0000313" key="1">
    <source>
        <dbReference type="EMBL" id="KFH40338.1"/>
    </source>
</evidence>
<reference evidence="2" key="1">
    <citation type="journal article" date="2014" name="Genome Announc.">
        <title>Genome sequence and annotation of Acremonium chrysogenum, producer of the beta-lactam antibiotic cephalosporin C.</title>
        <authorList>
            <person name="Terfehr D."/>
            <person name="Dahlmann T.A."/>
            <person name="Specht T."/>
            <person name="Zadra I."/>
            <person name="Kuernsteiner H."/>
            <person name="Kueck U."/>
        </authorList>
    </citation>
    <scope>NUCLEOTIDE SEQUENCE [LARGE SCALE GENOMIC DNA]</scope>
    <source>
        <strain evidence="2">ATCC 11550 / CBS 779.69 / DSM 880 / IAM 14645 / JCM 23072 / IMI 49137</strain>
    </source>
</reference>
<comment type="caution">
    <text evidence="1">The sequence shown here is derived from an EMBL/GenBank/DDBJ whole genome shotgun (WGS) entry which is preliminary data.</text>
</comment>
<accession>A0A086STA6</accession>
<dbReference type="AlphaFoldDB" id="A0A086STA6"/>
<name>A0A086STA6_HAPC1</name>
<dbReference type="HOGENOM" id="CLU_2319638_0_0_1"/>
<gene>
    <name evidence="1" type="ORF">ACRE_090000</name>
</gene>
<proteinExistence type="predicted"/>
<keyword evidence="2" id="KW-1185">Reference proteome</keyword>
<sequence>MGRLLEQQKKLDADEESANEDLKAIHAKMLEMQSQLSAAVARLSRIRKIRNRVKERSSELFRQGMEELDKEDGLLPTLNAHEQHVVSDIQSLGVPDEVN</sequence>